<keyword evidence="7" id="KW-0503">Monooxygenase</keyword>
<dbReference type="InterPro" id="IPR019774">
    <property type="entry name" value="Aromatic-AA_hydroxylase_C"/>
</dbReference>
<evidence type="ECO:0000256" key="2">
    <source>
        <dbReference type="ARBA" id="ARBA00009712"/>
    </source>
</evidence>
<feature type="domain" description="Biopterin-dependent aromatic amino acid hydroxylase family profile" evidence="9">
    <location>
        <begin position="1"/>
        <end position="289"/>
    </location>
</feature>
<evidence type="ECO:0000256" key="7">
    <source>
        <dbReference type="ARBA" id="ARBA00023033"/>
    </source>
</evidence>
<dbReference type="PANTHER" id="PTHR11473:SF24">
    <property type="entry name" value="PHENYLALANINE-4-HYDROXYLASE"/>
    <property type="match status" value="1"/>
</dbReference>
<comment type="similarity">
    <text evidence="2">Belongs to the biopterin-dependent aromatic amino acid hydroxylase family.</text>
</comment>
<evidence type="ECO:0000256" key="6">
    <source>
        <dbReference type="ARBA" id="ARBA00023004"/>
    </source>
</evidence>
<evidence type="ECO:0000256" key="4">
    <source>
        <dbReference type="ARBA" id="ARBA00022723"/>
    </source>
</evidence>
<evidence type="ECO:0000259" key="9">
    <source>
        <dbReference type="PROSITE" id="PS51410"/>
    </source>
</evidence>
<dbReference type="InterPro" id="IPR036951">
    <property type="entry name" value="ArAA_hydroxylase_sf"/>
</dbReference>
<comment type="cofactor">
    <cofactor evidence="1 8">
        <name>Fe(2+)</name>
        <dbReference type="ChEBI" id="CHEBI:29033"/>
    </cofactor>
</comment>
<dbReference type="OrthoDB" id="983542at2759"/>
<proteinExistence type="inferred from homology"/>
<evidence type="ECO:0000256" key="1">
    <source>
        <dbReference type="ARBA" id="ARBA00001954"/>
    </source>
</evidence>
<feature type="binding site" evidence="8">
    <location>
        <position position="167"/>
    </location>
    <ligand>
        <name>Fe cation</name>
        <dbReference type="ChEBI" id="CHEBI:24875"/>
    </ligand>
</feature>
<evidence type="ECO:0000313" key="11">
    <source>
        <dbReference type="Proteomes" id="UP000076858"/>
    </source>
</evidence>
<dbReference type="EC" id="1.14.16.1" evidence="3"/>
<dbReference type="EMBL" id="LRGB01003123">
    <property type="protein sequence ID" value="KZS04574.1"/>
    <property type="molecule type" value="Genomic_DNA"/>
</dbReference>
<dbReference type="GO" id="GO:0004505">
    <property type="term" value="F:phenylalanine 4-monooxygenase activity"/>
    <property type="evidence" value="ECO:0007669"/>
    <property type="project" value="UniProtKB-EC"/>
</dbReference>
<comment type="caution">
    <text evidence="10">The sequence shown here is derived from an EMBL/GenBank/DDBJ whole genome shotgun (WGS) entry which is preliminary data.</text>
</comment>
<dbReference type="STRING" id="35525.A0A164LZB2"/>
<dbReference type="Gene3D" id="1.10.800.10">
    <property type="entry name" value="Aromatic amino acid hydroxylase"/>
    <property type="match status" value="1"/>
</dbReference>
<evidence type="ECO:0000256" key="3">
    <source>
        <dbReference type="ARBA" id="ARBA00011995"/>
    </source>
</evidence>
<accession>A0A164LZB2</accession>
<dbReference type="InterPro" id="IPR001273">
    <property type="entry name" value="ArAA_hydroxylase"/>
</dbReference>
<dbReference type="PANTHER" id="PTHR11473">
    <property type="entry name" value="AROMATIC AMINO ACID HYDROXYLASE"/>
    <property type="match status" value="1"/>
</dbReference>
<dbReference type="SUPFAM" id="SSF56534">
    <property type="entry name" value="Aromatic aminoacid monoxygenases, catalytic and oligomerization domains"/>
    <property type="match status" value="1"/>
</dbReference>
<keyword evidence="11" id="KW-1185">Reference proteome</keyword>
<feature type="binding site" evidence="8">
    <location>
        <position position="122"/>
    </location>
    <ligand>
        <name>Fe cation</name>
        <dbReference type="ChEBI" id="CHEBI:24875"/>
    </ligand>
</feature>
<dbReference type="InterPro" id="IPR036329">
    <property type="entry name" value="Aro-AA_hydroxylase_C_sf"/>
</dbReference>
<keyword evidence="5" id="KW-0560">Oxidoreductase</keyword>
<keyword evidence="4 8" id="KW-0479">Metal-binding</keyword>
<evidence type="ECO:0000256" key="8">
    <source>
        <dbReference type="PIRSR" id="PIRSR601273-2"/>
    </source>
</evidence>
<reference evidence="10 11" key="1">
    <citation type="submission" date="2016-03" db="EMBL/GenBank/DDBJ databases">
        <title>EvidentialGene: Evidence-directed Construction of Genes on Genomes.</title>
        <authorList>
            <person name="Gilbert D.G."/>
            <person name="Choi J.-H."/>
            <person name="Mockaitis K."/>
            <person name="Colbourne J."/>
            <person name="Pfrender M."/>
        </authorList>
    </citation>
    <scope>NUCLEOTIDE SEQUENCE [LARGE SCALE GENOMIC DNA]</scope>
    <source>
        <strain evidence="10 11">Xinb3</strain>
        <tissue evidence="10">Complete organism</tissue>
    </source>
</reference>
<dbReference type="AlphaFoldDB" id="A0A164LZB2"/>
<dbReference type="Pfam" id="PF00351">
    <property type="entry name" value="Biopterin_H"/>
    <property type="match status" value="1"/>
</dbReference>
<dbReference type="PRINTS" id="PR00372">
    <property type="entry name" value="FYWHYDRXLASE"/>
</dbReference>
<feature type="binding site" evidence="8">
    <location>
        <position position="127"/>
    </location>
    <ligand>
        <name>Fe cation</name>
        <dbReference type="ChEBI" id="CHEBI:24875"/>
    </ligand>
</feature>
<evidence type="ECO:0000256" key="5">
    <source>
        <dbReference type="ARBA" id="ARBA00023002"/>
    </source>
</evidence>
<protein>
    <recommendedName>
        <fullName evidence="3">phenylalanine 4-monooxygenase</fullName>
        <ecNumber evidence="3">1.14.16.1</ecNumber>
    </recommendedName>
</protein>
<organism evidence="10 11">
    <name type="scientific">Daphnia magna</name>
    <dbReference type="NCBI Taxonomy" id="35525"/>
    <lineage>
        <taxon>Eukaryota</taxon>
        <taxon>Metazoa</taxon>
        <taxon>Ecdysozoa</taxon>
        <taxon>Arthropoda</taxon>
        <taxon>Crustacea</taxon>
        <taxon>Branchiopoda</taxon>
        <taxon>Diplostraca</taxon>
        <taxon>Cladocera</taxon>
        <taxon>Anomopoda</taxon>
        <taxon>Daphniidae</taxon>
        <taxon>Daphnia</taxon>
    </lineage>
</organism>
<keyword evidence="6 8" id="KW-0408">Iron</keyword>
<dbReference type="Proteomes" id="UP000076858">
    <property type="component" value="Unassembled WGS sequence"/>
</dbReference>
<sequence length="299" mass="34621">MRFKIDSGQPIPKVEYTPEEVATWSTIFRRVTQLYPTHACLEFNNMFPVMVEHCGYKEDAIPQLQDVSDFLYGRTGFILRPVAGFLSFRDFLAGLAFRVFHATQYIRHSSKPMYTPEPDACHELLGHAPLLADASFADFAQQIGLASLGVSDECIKRLGVCFWFTFEFGLCRQDGKLRAYGGALLSSFGELEHCFSGQTEMKPFDPPKTALEEHPITKYQHVYYVSESIEEARQKLLYDRLYKNHPTKFRRELRLIQSQYRNHEFVIGFIQDVFKKRGLEKIHNRGIFSGRINNYTVLF</sequence>
<gene>
    <name evidence="10" type="ORF">APZ42_032889</name>
</gene>
<dbReference type="GO" id="GO:0005506">
    <property type="term" value="F:iron ion binding"/>
    <property type="evidence" value="ECO:0007669"/>
    <property type="project" value="InterPro"/>
</dbReference>
<name>A0A164LZB2_9CRUS</name>
<dbReference type="PROSITE" id="PS51410">
    <property type="entry name" value="BH4_AAA_HYDROXYL_2"/>
    <property type="match status" value="1"/>
</dbReference>
<evidence type="ECO:0000313" key="10">
    <source>
        <dbReference type="EMBL" id="KZS04574.1"/>
    </source>
</evidence>